<reference evidence="2 3" key="1">
    <citation type="journal article" date="2001" name="J. Virol.">
        <title>Analysis and characterization of the complete genome of tupaia (tree shrew) herpesvirus.</title>
        <authorList>
            <person name="Bahr U."/>
            <person name="Darai G."/>
        </authorList>
    </citation>
    <scope>NUCLEOTIDE SEQUENCE [LARGE SCALE GENOMIC DNA]</scope>
    <source>
        <strain evidence="2">2</strain>
    </source>
</reference>
<dbReference type="Proteomes" id="UP000137095">
    <property type="component" value="Segment"/>
</dbReference>
<keyword evidence="3" id="KW-1185">Reference proteome</keyword>
<dbReference type="EMBL" id="AF228035">
    <property type="protein sequence ID" value="AAK00704.1"/>
    <property type="molecule type" value="Genomic_DNA"/>
</dbReference>
<dbReference type="EMBL" id="AF281817">
    <property type="protein sequence ID" value="AAK57135.1"/>
    <property type="molecule type" value="Genomic_DNA"/>
</dbReference>
<dbReference type="InterPro" id="IPR004289">
    <property type="entry name" value="Herpes_UL92"/>
</dbReference>
<evidence type="ECO:0000313" key="1">
    <source>
        <dbReference type="EMBL" id="AAK00704.1"/>
    </source>
</evidence>
<sequence>MFSLIRDRRTGKQLVSIPPAPATQPPRTPCRQASSCEMRNLYNPLTCELGLANMFVCSYCYRTHLCDLRHGCQIVATAEGSVCAKTGLFYDSVLPAGSAVMAEPVTEPNIDEINIVMIILSYVYAYLLRHSDRYLDVLQEVTEDGRFTKKVEHAIYYTFNKVFKRTNNLHRIPLSTIGQLFIQLIIGIHSTATKYDSTVIKVSRRKREDALLKQMRAEYGNAPVFGIKS</sequence>
<protein>
    <submittedName>
        <fullName evidence="1 2">T92</fullName>
    </submittedName>
</protein>
<name>Q997C5_TUHV1</name>
<organism evidence="1">
    <name type="scientific">Tupaiid herpesvirus 1 (strain 1)</name>
    <name type="common">TuHV-1</name>
    <name type="synonym">Herpesvirus tupaia (strain 1)</name>
    <dbReference type="NCBI Taxonomy" id="10397"/>
    <lineage>
        <taxon>Viruses</taxon>
        <taxon>Duplodnaviria</taxon>
        <taxon>Heunggongvirae</taxon>
        <taxon>Peploviricota</taxon>
        <taxon>Herviviricetes</taxon>
        <taxon>Herpesvirales</taxon>
        <taxon>Orthoherpesviridae</taxon>
        <taxon>Betaherpesvirinae</taxon>
        <taxon>Quwivirus</taxon>
        <taxon>Quwivirus tupaiidbeta1</taxon>
    </lineage>
</organism>
<dbReference type="KEGG" id="vg:921145"/>
<reference evidence="1" key="2">
    <citation type="journal article" date="2001" name="Virus Res.">
        <title>Structural organization and analysis of the viral terminase gene locus of Tupaia herpesvirus.</title>
        <authorList>
            <person name="Bahr U."/>
            <person name="Tobiasch E."/>
            <person name="Darai G."/>
        </authorList>
    </citation>
    <scope>NUCLEOTIDE SEQUENCE</scope>
    <source>
        <strain evidence="1">1-5</strain>
    </source>
</reference>
<dbReference type="Pfam" id="PF03048">
    <property type="entry name" value="Herpes_UL92"/>
    <property type="match status" value="1"/>
</dbReference>
<dbReference type="RefSeq" id="NP_116441.1">
    <property type="nucleotide sequence ID" value="NC_002794.1"/>
</dbReference>
<evidence type="ECO:0000313" key="2">
    <source>
        <dbReference type="EMBL" id="AAK57135.1"/>
    </source>
</evidence>
<dbReference type="OrthoDB" id="13102at10239"/>
<evidence type="ECO:0000313" key="3">
    <source>
        <dbReference type="Proteomes" id="UP000137095"/>
    </source>
</evidence>
<organismHost>
    <name type="scientific">Tupaia belangeri</name>
    <name type="common">Common tree shrew</name>
    <name type="synonym">Tupaia glis belangeri</name>
    <dbReference type="NCBI Taxonomy" id="37347"/>
</organismHost>
<proteinExistence type="predicted"/>
<gene>
    <name evidence="1" type="primary">T92</name>
</gene>
<accession>Q997C5</accession>